<keyword evidence="3" id="KW-1185">Reference proteome</keyword>
<dbReference type="Gene3D" id="1.10.1070.11">
    <property type="entry name" value="Phosphatidylinositol 3-/4-kinase, catalytic domain"/>
    <property type="match status" value="1"/>
</dbReference>
<dbReference type="EMBL" id="GL832966">
    <property type="protein sequence ID" value="EGD73588.1"/>
    <property type="molecule type" value="Genomic_DNA"/>
</dbReference>
<dbReference type="KEGG" id="sre:PTSG_05298"/>
<protein>
    <recommendedName>
        <fullName evidence="1">Actin-fragmin kinase catalytic domain-containing protein</fullName>
    </recommendedName>
</protein>
<proteinExistence type="predicted"/>
<reference evidence="2" key="1">
    <citation type="submission" date="2009-08" db="EMBL/GenBank/DDBJ databases">
        <title>Annotation of Salpingoeca rosetta.</title>
        <authorList>
            <consortium name="The Broad Institute Genome Sequencing Platform"/>
            <person name="Russ C."/>
            <person name="Cuomo C."/>
            <person name="Burger G."/>
            <person name="Gray M.W."/>
            <person name="Holland P.W.H."/>
            <person name="King N."/>
            <person name="Lang F.B.F."/>
            <person name="Roger A.J."/>
            <person name="Ruiz-Trillo I."/>
            <person name="Young S.K."/>
            <person name="Zeng Q."/>
            <person name="Gargeya S."/>
            <person name="Alvarado L."/>
            <person name="Berlin A."/>
            <person name="Chapman S.B."/>
            <person name="Chen Z."/>
            <person name="Freedman E."/>
            <person name="Gellesch M."/>
            <person name="Goldberg J."/>
            <person name="Griggs A."/>
            <person name="Gujja S."/>
            <person name="Heilman E."/>
            <person name="Heiman D."/>
            <person name="Howarth C."/>
            <person name="Mehta T."/>
            <person name="Neiman D."/>
            <person name="Pearson M."/>
            <person name="Roberts A."/>
            <person name="Saif S."/>
            <person name="Shea T."/>
            <person name="Shenoy N."/>
            <person name="Sisk P."/>
            <person name="Stolte C."/>
            <person name="Sykes S."/>
            <person name="White J."/>
            <person name="Yandava C."/>
            <person name="Haas B."/>
            <person name="Nusbaum C."/>
            <person name="Birren B."/>
        </authorList>
    </citation>
    <scope>NUCLEOTIDE SEQUENCE [LARGE SCALE GENOMIC DNA]</scope>
    <source>
        <strain evidence="2">ATCC 50818</strain>
    </source>
</reference>
<dbReference type="OMA" id="NNIMFAR"/>
<dbReference type="SUPFAM" id="SSF56112">
    <property type="entry name" value="Protein kinase-like (PK-like)"/>
    <property type="match status" value="1"/>
</dbReference>
<organism evidence="3">
    <name type="scientific">Salpingoeca rosetta (strain ATCC 50818 / BSB-021)</name>
    <dbReference type="NCBI Taxonomy" id="946362"/>
    <lineage>
        <taxon>Eukaryota</taxon>
        <taxon>Choanoflagellata</taxon>
        <taxon>Craspedida</taxon>
        <taxon>Salpingoecidae</taxon>
        <taxon>Salpingoeca</taxon>
    </lineage>
</organism>
<dbReference type="RefSeq" id="XP_004993870.1">
    <property type="nucleotide sequence ID" value="XM_004993813.1"/>
</dbReference>
<dbReference type="PANTHER" id="PTHR38737:SF1">
    <property type="entry name" value="ACTIN-FRAGMIN KINASE DDB_G0279609-RELATED"/>
    <property type="match status" value="1"/>
</dbReference>
<dbReference type="InterPro" id="IPR011009">
    <property type="entry name" value="Kinase-like_dom_sf"/>
</dbReference>
<dbReference type="InterPro" id="IPR036940">
    <property type="entry name" value="PI3/4_kinase_cat_sf"/>
</dbReference>
<dbReference type="InterPro" id="IPR037469">
    <property type="entry name" value="Put_AFK"/>
</dbReference>
<name>F2UA13_SALR5</name>
<dbReference type="Proteomes" id="UP000007799">
    <property type="component" value="Unassembled WGS sequence"/>
</dbReference>
<feature type="domain" description="Actin-fragmin kinase catalytic" evidence="1">
    <location>
        <begin position="174"/>
        <end position="232"/>
    </location>
</feature>
<dbReference type="Pfam" id="PF09192">
    <property type="entry name" value="Act-Frag_cataly"/>
    <property type="match status" value="1"/>
</dbReference>
<accession>F2UA13</accession>
<dbReference type="PANTHER" id="PTHR38737">
    <property type="entry name" value="ACTIN-FRAGMIN KINASE DDB_G0279609-RELATED"/>
    <property type="match status" value="1"/>
</dbReference>
<dbReference type="InParanoid" id="F2UA13"/>
<evidence type="ECO:0000313" key="3">
    <source>
        <dbReference type="Proteomes" id="UP000007799"/>
    </source>
</evidence>
<evidence type="ECO:0000313" key="2">
    <source>
        <dbReference type="EMBL" id="EGD73588.1"/>
    </source>
</evidence>
<evidence type="ECO:0000259" key="1">
    <source>
        <dbReference type="Pfam" id="PF09192"/>
    </source>
</evidence>
<dbReference type="AlphaFoldDB" id="F2UA13"/>
<dbReference type="GeneID" id="16074449"/>
<dbReference type="InterPro" id="IPR015275">
    <property type="entry name" value="Actin-fragmin_kin_cat_dom"/>
</dbReference>
<dbReference type="OrthoDB" id="10576371at2759"/>
<gene>
    <name evidence="2" type="ORF">PTSG_05298</name>
</gene>
<dbReference type="STRING" id="946362.F2UA13"/>
<sequence>MPSFPCDECKETFSNTVLLKRHKLSGQCKGHIKALEEEKARRNRPLYNFDFFNDGKPAPLDVKLLRHPGVAGVHHSAGGLGVLPLHAHERACSSCKPLTSSSLLWHMIMSRTLSAIVIFLNHTPVERRRVQSAMTLAPRPGAFMFPLYHGDGSGTRSYTLTLLSCGAQNIVRRSGEHGAAVLKSLGAVIAMDVLLNNFDRTPFVWSHEGNANNIMFARDSPTAFAIDNTSAAITDDEGREAYCSKVTTAVKEAINQTNGPHIKAVVTFLETWTGLTLTDEQRMAIQTGLVEACERISKQLDVTAAWQSMMQVFSEETSIGAANTDAINLSFIQQVQAAVTAGLEADL</sequence>